<proteinExistence type="predicted"/>
<dbReference type="Proteomes" id="UP000000663">
    <property type="component" value="Chromosome"/>
</dbReference>
<evidence type="ECO:0000313" key="1">
    <source>
        <dbReference type="EMBL" id="CAJ36313.1"/>
    </source>
</evidence>
<dbReference type="STRING" id="351160.RCIX975"/>
<accession>Q0W5N0</accession>
<dbReference type="RefSeq" id="WP_012036207.1">
    <property type="nucleotide sequence ID" value="NC_009464.1"/>
</dbReference>
<dbReference type="KEGG" id="rci:RCIX975"/>
<name>Q0W5N0_METAR</name>
<organism evidence="1 2">
    <name type="scientific">Methanocella arvoryzae (strain DSM 22066 / NBRC 105507 / MRE50)</name>
    <dbReference type="NCBI Taxonomy" id="351160"/>
    <lineage>
        <taxon>Archaea</taxon>
        <taxon>Methanobacteriati</taxon>
        <taxon>Methanobacteriota</taxon>
        <taxon>Stenosarchaea group</taxon>
        <taxon>Methanomicrobia</taxon>
        <taxon>Methanocellales</taxon>
        <taxon>Methanocellaceae</taxon>
        <taxon>Methanocella</taxon>
    </lineage>
</organism>
<keyword evidence="2" id="KW-1185">Reference proteome</keyword>
<reference evidence="1 2" key="1">
    <citation type="journal article" date="2006" name="Science">
        <title>Genome of rice cluster I archaea -- the key methane producers in the rice rhizosphere.</title>
        <authorList>
            <person name="Erkel C."/>
            <person name="Kube M."/>
            <person name="Reinhardt R."/>
            <person name="Liesack W."/>
        </authorList>
    </citation>
    <scope>NUCLEOTIDE SEQUENCE [LARGE SCALE GENOMIC DNA]</scope>
    <source>
        <strain evidence="2">DSM 22066 / NBRC 105507 / MRE50</strain>
    </source>
</reference>
<gene>
    <name evidence="1" type="ORF">RCIX975</name>
</gene>
<dbReference type="EMBL" id="AM114193">
    <property type="protein sequence ID" value="CAJ36313.1"/>
    <property type="molecule type" value="Genomic_DNA"/>
</dbReference>
<dbReference type="eggNOG" id="arCOG00725">
    <property type="taxonomic scope" value="Archaea"/>
</dbReference>
<evidence type="ECO:0000313" key="2">
    <source>
        <dbReference type="Proteomes" id="UP000000663"/>
    </source>
</evidence>
<sequence length="190" mass="21263">MDPMDAILLTIDAAGGTVSGRTAIQKLVYFESQATEINACYQPYYYGPYSAEVAGATQSLVSLHFLTEEIDYKESKKLHGSEDWKTYKYKLSDDGKKVLDMIKKKYPEECEEIKKIVEICKQESDLDIGRLSRAAKVHYLFNTLTCQDGTALSISDISVISEEYGWQLSEDDVENAFDLIGSIQVKASGI</sequence>
<dbReference type="OrthoDB" id="148125at2157"/>
<dbReference type="AlphaFoldDB" id="Q0W5N0"/>
<protein>
    <submittedName>
        <fullName evidence="1">Uncharacterized protein</fullName>
    </submittedName>
</protein>
<dbReference type="GeneID" id="5145512"/>